<dbReference type="PROSITE" id="PS52016">
    <property type="entry name" value="TONB_DEPENDENT_REC_3"/>
    <property type="match status" value="1"/>
</dbReference>
<keyword evidence="5 11" id="KW-0812">Transmembrane</keyword>
<keyword evidence="10 11" id="KW-0998">Cell outer membrane</keyword>
<dbReference type="PANTHER" id="PTHR32552:SF81">
    <property type="entry name" value="TONB-DEPENDENT OUTER MEMBRANE RECEPTOR"/>
    <property type="match status" value="1"/>
</dbReference>
<accession>A0A939DES8</accession>
<keyword evidence="6" id="KW-0408">Iron</keyword>
<reference evidence="15" key="1">
    <citation type="submission" date="2021-02" db="EMBL/GenBank/DDBJ databases">
        <title>PHA producing bacteria isolated from coastal sediment in Guangdong, Shenzhen.</title>
        <authorList>
            <person name="Zheng W."/>
            <person name="Yu S."/>
            <person name="Huang Y."/>
        </authorList>
    </citation>
    <scope>NUCLEOTIDE SEQUENCE</scope>
    <source>
        <strain evidence="15">TN14-10</strain>
    </source>
</reference>
<evidence type="ECO:0000256" key="7">
    <source>
        <dbReference type="ARBA" id="ARBA00023065"/>
    </source>
</evidence>
<keyword evidence="4" id="KW-0410">Iron transport</keyword>
<dbReference type="InterPro" id="IPR039426">
    <property type="entry name" value="TonB-dep_rcpt-like"/>
</dbReference>
<dbReference type="Pfam" id="PF07715">
    <property type="entry name" value="Plug"/>
    <property type="match status" value="1"/>
</dbReference>
<keyword evidence="7" id="KW-0406">Ion transport</keyword>
<dbReference type="Gene3D" id="2.40.170.20">
    <property type="entry name" value="TonB-dependent receptor, beta-barrel domain"/>
    <property type="match status" value="1"/>
</dbReference>
<evidence type="ECO:0000256" key="10">
    <source>
        <dbReference type="ARBA" id="ARBA00023237"/>
    </source>
</evidence>
<dbReference type="SUPFAM" id="SSF56935">
    <property type="entry name" value="Porins"/>
    <property type="match status" value="1"/>
</dbReference>
<evidence type="ECO:0000256" key="6">
    <source>
        <dbReference type="ARBA" id="ARBA00023004"/>
    </source>
</evidence>
<dbReference type="GO" id="GO:0009279">
    <property type="term" value="C:cell outer membrane"/>
    <property type="evidence" value="ECO:0007669"/>
    <property type="project" value="UniProtKB-SubCell"/>
</dbReference>
<dbReference type="InterPro" id="IPR012910">
    <property type="entry name" value="Plug_dom"/>
</dbReference>
<name>A0A939DES8_9GAMM</name>
<evidence type="ECO:0000256" key="9">
    <source>
        <dbReference type="ARBA" id="ARBA00023136"/>
    </source>
</evidence>
<comment type="similarity">
    <text evidence="11 12">Belongs to the TonB-dependent receptor family.</text>
</comment>
<evidence type="ECO:0000259" key="13">
    <source>
        <dbReference type="Pfam" id="PF00593"/>
    </source>
</evidence>
<evidence type="ECO:0000256" key="5">
    <source>
        <dbReference type="ARBA" id="ARBA00022692"/>
    </source>
</evidence>
<feature type="domain" description="TonB-dependent receptor-like beta-barrel" evidence="13">
    <location>
        <begin position="298"/>
        <end position="738"/>
    </location>
</feature>
<dbReference type="InterPro" id="IPR036942">
    <property type="entry name" value="Beta-barrel_TonB_sf"/>
</dbReference>
<dbReference type="PANTHER" id="PTHR32552">
    <property type="entry name" value="FERRICHROME IRON RECEPTOR-RELATED"/>
    <property type="match status" value="1"/>
</dbReference>
<evidence type="ECO:0000256" key="8">
    <source>
        <dbReference type="ARBA" id="ARBA00023077"/>
    </source>
</evidence>
<evidence type="ECO:0000256" key="3">
    <source>
        <dbReference type="ARBA" id="ARBA00022452"/>
    </source>
</evidence>
<dbReference type="RefSeq" id="WP_206559611.1">
    <property type="nucleotide sequence ID" value="NZ_JAFKCZ010000004.1"/>
</dbReference>
<evidence type="ECO:0000256" key="12">
    <source>
        <dbReference type="RuleBase" id="RU003357"/>
    </source>
</evidence>
<evidence type="ECO:0000313" key="15">
    <source>
        <dbReference type="EMBL" id="MBN7796167.1"/>
    </source>
</evidence>
<evidence type="ECO:0000259" key="14">
    <source>
        <dbReference type="Pfam" id="PF07715"/>
    </source>
</evidence>
<dbReference type="InterPro" id="IPR000531">
    <property type="entry name" value="Beta-barrel_TonB"/>
</dbReference>
<organism evidence="15 16">
    <name type="scientific">Parahaliea mediterranea</name>
    <dbReference type="NCBI Taxonomy" id="651086"/>
    <lineage>
        <taxon>Bacteria</taxon>
        <taxon>Pseudomonadati</taxon>
        <taxon>Pseudomonadota</taxon>
        <taxon>Gammaproteobacteria</taxon>
        <taxon>Cellvibrionales</taxon>
        <taxon>Halieaceae</taxon>
        <taxon>Parahaliea</taxon>
    </lineage>
</organism>
<evidence type="ECO:0000313" key="16">
    <source>
        <dbReference type="Proteomes" id="UP000664303"/>
    </source>
</evidence>
<evidence type="ECO:0000256" key="4">
    <source>
        <dbReference type="ARBA" id="ARBA00022496"/>
    </source>
</evidence>
<comment type="caution">
    <text evidence="15">The sequence shown here is derived from an EMBL/GenBank/DDBJ whole genome shotgun (WGS) entry which is preliminary data.</text>
</comment>
<keyword evidence="2 11" id="KW-0813">Transport</keyword>
<comment type="subcellular location">
    <subcellularLocation>
        <location evidence="1 11">Cell outer membrane</location>
        <topology evidence="1 11">Multi-pass membrane protein</topology>
    </subcellularLocation>
</comment>
<keyword evidence="15" id="KW-0675">Receptor</keyword>
<keyword evidence="3 11" id="KW-1134">Transmembrane beta strand</keyword>
<keyword evidence="8 12" id="KW-0798">TonB box</keyword>
<evidence type="ECO:0000256" key="1">
    <source>
        <dbReference type="ARBA" id="ARBA00004571"/>
    </source>
</evidence>
<dbReference type="EMBL" id="JAFKCZ010000004">
    <property type="protein sequence ID" value="MBN7796167.1"/>
    <property type="molecule type" value="Genomic_DNA"/>
</dbReference>
<dbReference type="Proteomes" id="UP000664303">
    <property type="component" value="Unassembled WGS sequence"/>
</dbReference>
<proteinExistence type="inferred from homology"/>
<protein>
    <submittedName>
        <fullName evidence="15">TonB-dependent receptor</fullName>
    </submittedName>
</protein>
<keyword evidence="9 11" id="KW-0472">Membrane</keyword>
<dbReference type="Pfam" id="PF00593">
    <property type="entry name" value="TonB_dep_Rec_b-barrel"/>
    <property type="match status" value="1"/>
</dbReference>
<dbReference type="GO" id="GO:0006826">
    <property type="term" value="P:iron ion transport"/>
    <property type="evidence" value="ECO:0007669"/>
    <property type="project" value="UniProtKB-KW"/>
</dbReference>
<gene>
    <name evidence="15" type="ORF">JYP50_06185</name>
</gene>
<evidence type="ECO:0000256" key="11">
    <source>
        <dbReference type="PROSITE-ProRule" id="PRU01360"/>
    </source>
</evidence>
<keyword evidence="16" id="KW-1185">Reference proteome</keyword>
<feature type="domain" description="TonB-dependent receptor plug" evidence="14">
    <location>
        <begin position="68"/>
        <end position="174"/>
    </location>
</feature>
<evidence type="ECO:0000256" key="2">
    <source>
        <dbReference type="ARBA" id="ARBA00022448"/>
    </source>
</evidence>
<dbReference type="AlphaFoldDB" id="A0A939DES8"/>
<sequence length="774" mass="83743">MYKSIKMLSAHGLLMGAIGKVGGITVIGCVGAGYAGMSNASGESMAPGAAGGALEEVVVTARKREERLQDIPIAVTALAENDLIQRGVTGVAELSKSVPNFTVDSQSSVGGMGMRGIVNVTRNIGFESGMGVYVDEVYVGRPAAFNKNLVDIAQVEVLRGPQGTLFGRNTIAGAINITTKNPGDELEGNIRTTFANHDSSRISAAVSGPIIENTLYGRLSVLLDNREDDYIENSAGPDIGSVRERGFRGKLRWVPRDDLEIALTVDSTTTEGASNVFELSEIGPEAPPGFSIPTPEMRQPNVTQQDFMSRDDRDTRSGSLRGIWDIADDLTLVSVTAYNEVNFEVLSDNDSRGVSLSHSSFNDDSRQFSQEFRLQGVLSERWDYTAGLFYLDQKASAERSSTATAPMNPLTGDPLTRAQLGPFFPLFVVGETNNAGNTVAPIGNISSSAEVRTEALAIFASSDFDLAENLTLNTGLRYTKEEKSLDFIQDNTSFTLHPDVVSRPGIDDGAWSGNLSLTYILDQTTLYGSISRGYKSGGFNPDIVPSGDEIVFDSETVWSYEAGLKAELADGRARVNAAVFLTDYDDLQVQRLAYTPVGKGFAITNADQAEIWGVELEALFVPVNGLTLGASIGYTDPIYKEFKECASGPGGSNAIDCDGNQLNNASKLNASAAVQYLFSIGDPGQVYVRADWSYRDEVFIEPTNTGRTRVDSRELVDARAGFYSSDQKWELAIWGKNLADKEYVHTVFYIPTFDITSSLFDIGRTYGVDIFYNF</sequence>